<accession>A0AA39GIZ7</accession>
<feature type="compositionally biased region" description="Polar residues" evidence="6">
    <location>
        <begin position="737"/>
        <end position="750"/>
    </location>
</feature>
<dbReference type="SMART" id="SM00066">
    <property type="entry name" value="GAL4"/>
    <property type="match status" value="1"/>
</dbReference>
<keyword evidence="4" id="KW-0804">Transcription</keyword>
<proteinExistence type="predicted"/>
<protein>
    <recommendedName>
        <fullName evidence="7">Zn(2)-C6 fungal-type domain-containing protein</fullName>
    </recommendedName>
</protein>
<keyword evidence="3" id="KW-0805">Transcription regulation</keyword>
<dbReference type="Gene3D" id="4.10.240.10">
    <property type="entry name" value="Zn(2)-C6 fungal-type DNA-binding domain"/>
    <property type="match status" value="1"/>
</dbReference>
<comment type="subcellular location">
    <subcellularLocation>
        <location evidence="1">Nucleus</location>
    </subcellularLocation>
</comment>
<feature type="compositionally biased region" description="Polar residues" evidence="6">
    <location>
        <begin position="146"/>
        <end position="155"/>
    </location>
</feature>
<comment type="caution">
    <text evidence="8">The sequence shown here is derived from an EMBL/GenBank/DDBJ whole genome shotgun (WGS) entry which is preliminary data.</text>
</comment>
<feature type="compositionally biased region" description="Polar residues" evidence="6">
    <location>
        <begin position="73"/>
        <end position="84"/>
    </location>
</feature>
<feature type="region of interest" description="Disordered" evidence="6">
    <location>
        <begin position="721"/>
        <end position="750"/>
    </location>
</feature>
<name>A0AA39GIZ7_SARSR</name>
<dbReference type="PROSITE" id="PS50048">
    <property type="entry name" value="ZN2_CY6_FUNGAL_2"/>
    <property type="match status" value="1"/>
</dbReference>
<dbReference type="GO" id="GO:0005634">
    <property type="term" value="C:nucleus"/>
    <property type="evidence" value="ECO:0007669"/>
    <property type="project" value="UniProtKB-SubCell"/>
</dbReference>
<dbReference type="CDD" id="cd00067">
    <property type="entry name" value="GAL4"/>
    <property type="match status" value="1"/>
</dbReference>
<organism evidence="8 9">
    <name type="scientific">Sarocladium strictum</name>
    <name type="common">Black bundle disease fungus</name>
    <name type="synonym">Acremonium strictum</name>
    <dbReference type="NCBI Taxonomy" id="5046"/>
    <lineage>
        <taxon>Eukaryota</taxon>
        <taxon>Fungi</taxon>
        <taxon>Dikarya</taxon>
        <taxon>Ascomycota</taxon>
        <taxon>Pezizomycotina</taxon>
        <taxon>Sordariomycetes</taxon>
        <taxon>Hypocreomycetidae</taxon>
        <taxon>Hypocreales</taxon>
        <taxon>Sarocladiaceae</taxon>
        <taxon>Sarocladium</taxon>
    </lineage>
</organism>
<feature type="domain" description="Zn(2)-C6 fungal-type" evidence="7">
    <location>
        <begin position="11"/>
        <end position="40"/>
    </location>
</feature>
<feature type="region of interest" description="Disordered" evidence="6">
    <location>
        <begin position="119"/>
        <end position="155"/>
    </location>
</feature>
<dbReference type="CDD" id="cd12148">
    <property type="entry name" value="fungal_TF_MHR"/>
    <property type="match status" value="1"/>
</dbReference>
<evidence type="ECO:0000256" key="2">
    <source>
        <dbReference type="ARBA" id="ARBA00022723"/>
    </source>
</evidence>
<keyword evidence="5" id="KW-0539">Nucleus</keyword>
<evidence type="ECO:0000259" key="7">
    <source>
        <dbReference type="PROSITE" id="PS50048"/>
    </source>
</evidence>
<feature type="region of interest" description="Disordered" evidence="6">
    <location>
        <begin position="49"/>
        <end position="87"/>
    </location>
</feature>
<evidence type="ECO:0000256" key="3">
    <source>
        <dbReference type="ARBA" id="ARBA00023015"/>
    </source>
</evidence>
<dbReference type="AlphaFoldDB" id="A0AA39GIZ7"/>
<feature type="compositionally biased region" description="Polar residues" evidence="6">
    <location>
        <begin position="123"/>
        <end position="136"/>
    </location>
</feature>
<sequence>MPSSKHRLRRSCAFCRARKIKCSNDAICEACRRQGADCIYDFESTRSKTRNTNYDEGNGLPETPPPGPRVPLNGSSSTSPSIGNRNGEFNAPGIFGLGVGGESVASALEQAFRDNFTPLDQPAKSSLRASSSQGSETVGEVHGRIDTTQAPTSAKSDPMYTSILSLVTQDLVSLVVTQFGSLGCSHVEAGRARFFASALARDETHAMFDDLGPFVDSSSGTGPLAELGQRQQTQLIDVWYSTHPLSFTVSKTLLLRELRDGTHDEILLAVILGEASLKCGEEPRGRFLLSWAANQLQSRHLKGTHLTQDGKVSRDDAGSAFSGMSTRIFHGIATAQALVILGWNPLTSGSVRRAMCYIGLAGAFVTDLKHQIATTADPKASSRINGIDVFEVEKELIDHLYWTTNAICLWAFAQTGNQQLAPPLPVAQPSIFVTPFEETSAVIKLDKISGNFNTLHAQTAAVRETWPLAHITSVVAYICTFYPVDSNSTFLRGSSLVTKPREVERALSSLDYEVVCHEVSRVLLKSIDHFKGQSEDSDTHRLVLTAYQILIIHFFFLPSKNEEDIASEIISQLCSAADEILSMTHTFCNKPSEMLVDNGSLGSLLPGMLTLGIDTCVRALCFTLQREEQICVANSARLESLAQRMYTLSKSDLLGQNSTLREVRKRLKGFVRSLHENTIQLPLLSPTFAIEAMAVDSVTPRIVTQNATDLKKTYRSQPVRVASLRSSASPHLPASVSAGSTPNSDHLSQASTATMDTRVLLSPPQEMNKLASPVLSAPAMPPVQHPTSMPLASMAQNGMGILSPADLLRSSWQPMGSTVMLHTAEMLRHSAGDYSQGNSAAVVPRDMPVLQDGQWLTHLSDEAMMDIDMATSMAWNEWPAQGTEAHAGAPWDLDSATS</sequence>
<dbReference type="PANTHER" id="PTHR47338:SF5">
    <property type="entry name" value="ZN(II)2CYS6 TRANSCRIPTION FACTOR (EUROFUNG)"/>
    <property type="match status" value="1"/>
</dbReference>
<evidence type="ECO:0000256" key="5">
    <source>
        <dbReference type="ARBA" id="ARBA00023242"/>
    </source>
</evidence>
<evidence type="ECO:0000313" key="9">
    <source>
        <dbReference type="Proteomes" id="UP001175261"/>
    </source>
</evidence>
<dbReference type="GO" id="GO:0000981">
    <property type="term" value="F:DNA-binding transcription factor activity, RNA polymerase II-specific"/>
    <property type="evidence" value="ECO:0007669"/>
    <property type="project" value="InterPro"/>
</dbReference>
<evidence type="ECO:0000256" key="1">
    <source>
        <dbReference type="ARBA" id="ARBA00004123"/>
    </source>
</evidence>
<dbReference type="Pfam" id="PF00172">
    <property type="entry name" value="Zn_clus"/>
    <property type="match status" value="1"/>
</dbReference>
<evidence type="ECO:0000313" key="8">
    <source>
        <dbReference type="EMBL" id="KAK0388252.1"/>
    </source>
</evidence>
<keyword evidence="2" id="KW-0479">Metal-binding</keyword>
<gene>
    <name evidence="8" type="ORF">NLU13_4497</name>
</gene>
<dbReference type="PANTHER" id="PTHR47338">
    <property type="entry name" value="ZN(II)2CYS6 TRANSCRIPTION FACTOR (EUROFUNG)-RELATED"/>
    <property type="match status" value="1"/>
</dbReference>
<dbReference type="EMBL" id="JAPDFR010000003">
    <property type="protein sequence ID" value="KAK0388252.1"/>
    <property type="molecule type" value="Genomic_DNA"/>
</dbReference>
<dbReference type="SUPFAM" id="SSF57701">
    <property type="entry name" value="Zn2/Cys6 DNA-binding domain"/>
    <property type="match status" value="1"/>
</dbReference>
<dbReference type="InterPro" id="IPR036864">
    <property type="entry name" value="Zn2-C6_fun-type_DNA-bd_sf"/>
</dbReference>
<evidence type="ECO:0000256" key="4">
    <source>
        <dbReference type="ARBA" id="ARBA00023163"/>
    </source>
</evidence>
<dbReference type="InterPro" id="IPR050815">
    <property type="entry name" value="TF_fung"/>
</dbReference>
<dbReference type="PROSITE" id="PS00463">
    <property type="entry name" value="ZN2_CY6_FUNGAL_1"/>
    <property type="match status" value="1"/>
</dbReference>
<evidence type="ECO:0000256" key="6">
    <source>
        <dbReference type="SAM" id="MobiDB-lite"/>
    </source>
</evidence>
<dbReference type="Proteomes" id="UP001175261">
    <property type="component" value="Unassembled WGS sequence"/>
</dbReference>
<dbReference type="InterPro" id="IPR001138">
    <property type="entry name" value="Zn2Cys6_DnaBD"/>
</dbReference>
<keyword evidence="9" id="KW-1185">Reference proteome</keyword>
<reference evidence="8" key="1">
    <citation type="submission" date="2022-10" db="EMBL/GenBank/DDBJ databases">
        <title>Determination and structural analysis of whole genome sequence of Sarocladium strictum F4-1.</title>
        <authorList>
            <person name="Hu L."/>
            <person name="Jiang Y."/>
        </authorList>
    </citation>
    <scope>NUCLEOTIDE SEQUENCE</scope>
    <source>
        <strain evidence="8">F4-1</strain>
    </source>
</reference>
<dbReference type="GO" id="GO:0008270">
    <property type="term" value="F:zinc ion binding"/>
    <property type="evidence" value="ECO:0007669"/>
    <property type="project" value="InterPro"/>
</dbReference>